<dbReference type="RefSeq" id="WP_052590962.1">
    <property type="nucleotide sequence ID" value="NZ_CP011112.1"/>
</dbReference>
<dbReference type="InterPro" id="IPR027417">
    <property type="entry name" value="P-loop_NTPase"/>
</dbReference>
<dbReference type="PANTHER" id="PTHR43394">
    <property type="entry name" value="ATP-DEPENDENT PERMEASE MDL1, MITOCHONDRIAL"/>
    <property type="match status" value="1"/>
</dbReference>
<evidence type="ECO:0000256" key="2">
    <source>
        <dbReference type="ARBA" id="ARBA00022448"/>
    </source>
</evidence>
<evidence type="ECO:0000313" key="13">
    <source>
        <dbReference type="EMBL" id="AKU15884.1"/>
    </source>
</evidence>
<keyword evidence="7" id="KW-0067">ATP-binding</keyword>
<dbReference type="InterPro" id="IPR003439">
    <property type="entry name" value="ABC_transporter-like_ATP-bd"/>
</dbReference>
<dbReference type="CDD" id="cd07346">
    <property type="entry name" value="ABC_6TM_exporters"/>
    <property type="match status" value="1"/>
</dbReference>
<dbReference type="SMART" id="SM00382">
    <property type="entry name" value="AAA"/>
    <property type="match status" value="1"/>
</dbReference>
<evidence type="ECO:0000259" key="11">
    <source>
        <dbReference type="PROSITE" id="PS50893"/>
    </source>
</evidence>
<dbReference type="GO" id="GO:0005886">
    <property type="term" value="C:plasma membrane"/>
    <property type="evidence" value="ECO:0007669"/>
    <property type="project" value="UniProtKB-SubCell"/>
</dbReference>
<keyword evidence="2" id="KW-0813">Transport</keyword>
<gene>
    <name evidence="13" type="ORF">VV02_08510</name>
</gene>
<dbReference type="OrthoDB" id="9806127at2"/>
<dbReference type="SUPFAM" id="SSF90123">
    <property type="entry name" value="ABC transporter transmembrane region"/>
    <property type="match status" value="1"/>
</dbReference>
<evidence type="ECO:0000256" key="7">
    <source>
        <dbReference type="ARBA" id="ARBA00022840"/>
    </source>
</evidence>
<keyword evidence="8 10" id="KW-1133">Transmembrane helix</keyword>
<dbReference type="InterPro" id="IPR039421">
    <property type="entry name" value="Type_1_exporter"/>
</dbReference>
<dbReference type="Proteomes" id="UP000066480">
    <property type="component" value="Chromosome"/>
</dbReference>
<dbReference type="PANTHER" id="PTHR43394:SF1">
    <property type="entry name" value="ATP-BINDING CASSETTE SUB-FAMILY B MEMBER 10, MITOCHONDRIAL"/>
    <property type="match status" value="1"/>
</dbReference>
<evidence type="ECO:0000256" key="3">
    <source>
        <dbReference type="ARBA" id="ARBA00022475"/>
    </source>
</evidence>
<name>A0A0K1JGP2_9MICO</name>
<evidence type="ECO:0000256" key="6">
    <source>
        <dbReference type="ARBA" id="ARBA00022741"/>
    </source>
</evidence>
<dbReference type="Gene3D" id="3.40.50.300">
    <property type="entry name" value="P-loop containing nucleotide triphosphate hydrolases"/>
    <property type="match status" value="1"/>
</dbReference>
<dbReference type="SUPFAM" id="SSF52540">
    <property type="entry name" value="P-loop containing nucleoside triphosphate hydrolases"/>
    <property type="match status" value="1"/>
</dbReference>
<keyword evidence="4" id="KW-0997">Cell inner membrane</keyword>
<evidence type="ECO:0000313" key="14">
    <source>
        <dbReference type="Proteomes" id="UP000066480"/>
    </source>
</evidence>
<dbReference type="AlphaFoldDB" id="A0A0K1JGP2"/>
<dbReference type="Gene3D" id="1.20.1560.10">
    <property type="entry name" value="ABC transporter type 1, transmembrane domain"/>
    <property type="match status" value="1"/>
</dbReference>
<comment type="subcellular location">
    <subcellularLocation>
        <location evidence="1">Cell membrane</location>
        <topology evidence="1">Multi-pass membrane protein</topology>
    </subcellularLocation>
</comment>
<protein>
    <submittedName>
        <fullName evidence="13">Multidrug ABC transporter permease</fullName>
    </submittedName>
</protein>
<keyword evidence="5 10" id="KW-0812">Transmembrane</keyword>
<dbReference type="Pfam" id="PF00664">
    <property type="entry name" value="ABC_membrane"/>
    <property type="match status" value="1"/>
</dbReference>
<dbReference type="Pfam" id="PF00005">
    <property type="entry name" value="ABC_tran"/>
    <property type="match status" value="1"/>
</dbReference>
<dbReference type="PROSITE" id="PS50929">
    <property type="entry name" value="ABC_TM1F"/>
    <property type="match status" value="1"/>
</dbReference>
<evidence type="ECO:0000259" key="12">
    <source>
        <dbReference type="PROSITE" id="PS50929"/>
    </source>
</evidence>
<reference evidence="13 14" key="1">
    <citation type="submission" date="2015-03" db="EMBL/GenBank/DDBJ databases">
        <title>Luteipulveratus halotolerans sp. nov., a novel actinobacterium (Dermacoccaceae) from Sarawak, Malaysia.</title>
        <authorList>
            <person name="Juboi H."/>
            <person name="Basik A."/>
            <person name="Shamsul S.S."/>
            <person name="Arnold P."/>
            <person name="Schmitt E.K."/>
            <person name="Sanglier J.-J."/>
            <person name="Yeo T."/>
        </authorList>
    </citation>
    <scope>NUCLEOTIDE SEQUENCE [LARGE SCALE GENOMIC DNA]</scope>
    <source>
        <strain evidence="13 14">MN07-A0370</strain>
    </source>
</reference>
<feature type="transmembrane region" description="Helical" evidence="10">
    <location>
        <begin position="70"/>
        <end position="92"/>
    </location>
</feature>
<organism evidence="13 14">
    <name type="scientific">Luteipulveratus mongoliensis</name>
    <dbReference type="NCBI Taxonomy" id="571913"/>
    <lineage>
        <taxon>Bacteria</taxon>
        <taxon>Bacillati</taxon>
        <taxon>Actinomycetota</taxon>
        <taxon>Actinomycetes</taxon>
        <taxon>Micrococcales</taxon>
        <taxon>Dermacoccaceae</taxon>
        <taxon>Luteipulveratus</taxon>
    </lineage>
</organism>
<feature type="domain" description="ABC transmembrane type-1" evidence="12">
    <location>
        <begin position="30"/>
        <end position="312"/>
    </location>
</feature>
<proteinExistence type="predicted"/>
<feature type="transmembrane region" description="Helical" evidence="10">
    <location>
        <begin position="144"/>
        <end position="165"/>
    </location>
</feature>
<dbReference type="InterPro" id="IPR003593">
    <property type="entry name" value="AAA+_ATPase"/>
</dbReference>
<evidence type="ECO:0000256" key="10">
    <source>
        <dbReference type="SAM" id="Phobius"/>
    </source>
</evidence>
<dbReference type="EMBL" id="CP011112">
    <property type="protein sequence ID" value="AKU15884.1"/>
    <property type="molecule type" value="Genomic_DNA"/>
</dbReference>
<accession>A0A0K1JGP2</accession>
<dbReference type="PROSITE" id="PS50893">
    <property type="entry name" value="ABC_TRANSPORTER_2"/>
    <property type="match status" value="1"/>
</dbReference>
<feature type="transmembrane region" description="Helical" evidence="10">
    <location>
        <begin position="28"/>
        <end position="50"/>
    </location>
</feature>
<keyword evidence="6" id="KW-0547">Nucleotide-binding</keyword>
<dbReference type="KEGG" id="lmoi:VV02_08510"/>
<keyword evidence="14" id="KW-1185">Reference proteome</keyword>
<evidence type="ECO:0000256" key="8">
    <source>
        <dbReference type="ARBA" id="ARBA00022989"/>
    </source>
</evidence>
<feature type="domain" description="ABC transporter" evidence="11">
    <location>
        <begin position="343"/>
        <end position="577"/>
    </location>
</feature>
<dbReference type="FunFam" id="3.40.50.300:FF:001001">
    <property type="entry name" value="Multidrug ABC transporter ATP-binding protein"/>
    <property type="match status" value="1"/>
</dbReference>
<evidence type="ECO:0000256" key="5">
    <source>
        <dbReference type="ARBA" id="ARBA00022692"/>
    </source>
</evidence>
<dbReference type="InterPro" id="IPR011527">
    <property type="entry name" value="ABC1_TM_dom"/>
</dbReference>
<dbReference type="InterPro" id="IPR036640">
    <property type="entry name" value="ABC1_TM_sf"/>
</dbReference>
<dbReference type="GO" id="GO:0016887">
    <property type="term" value="F:ATP hydrolysis activity"/>
    <property type="evidence" value="ECO:0007669"/>
    <property type="project" value="InterPro"/>
</dbReference>
<sequence>MSAALLPIADRRTTVRLTRRLLSTHRRATLGAVLAFALAGLAAMVPPWLLGRIVDDVRRSADSADVITSAVAIAVAAVLGAVFSGLAVALLARAGEPALAELREDVLERTLHLDAATVEQAGTGDLLSRVGDDVRTVTTALNEVIPLLVSSVVAVGFTAIGLFALDWRLGLAGLVTVPFYVLGLRWYLPRSAPLYREERVAQGERAGALVVGFQAASTVRAFGTEDLQRARIEDASGRTVGIALNVFGLLTRFLARNNRAEMIGLLSISVTGFFLVREEWTSVGAVTAAALYFHRLFNPIGALLFMFDEVQSTGASLSRLAGVATIPQAEPARAEPPSHPGSLCLEDVEHAYVPGQPVLRRTTITLAAGERVALVGASGAGKTTLGAIAAGVLAPSTGRVTLAGTSYDDLGSRAVRDRISLVSQEIHVFTGTVRESLTLARPDASDNEVQRALESTFAWPWVKALPDGLDTVVGEHGHPLTAAQSQQLALARVALADPWVVILDEATAEGGSAGARELERAALAVTEGRTALVVAHRLTQSESADRVLVMHDGVIVEEGTHDELVAAGGRYAELWEAWSG</sequence>
<evidence type="ECO:0000256" key="1">
    <source>
        <dbReference type="ARBA" id="ARBA00004651"/>
    </source>
</evidence>
<dbReference type="GO" id="GO:0005524">
    <property type="term" value="F:ATP binding"/>
    <property type="evidence" value="ECO:0007669"/>
    <property type="project" value="UniProtKB-KW"/>
</dbReference>
<evidence type="ECO:0000256" key="4">
    <source>
        <dbReference type="ARBA" id="ARBA00022519"/>
    </source>
</evidence>
<keyword evidence="9 10" id="KW-0472">Membrane</keyword>
<evidence type="ECO:0000256" key="9">
    <source>
        <dbReference type="ARBA" id="ARBA00023136"/>
    </source>
</evidence>
<dbReference type="STRING" id="571913.VV02_08510"/>
<dbReference type="GO" id="GO:0015421">
    <property type="term" value="F:ABC-type oligopeptide transporter activity"/>
    <property type="evidence" value="ECO:0007669"/>
    <property type="project" value="TreeGrafter"/>
</dbReference>
<keyword evidence="3" id="KW-1003">Cell membrane</keyword>